<evidence type="ECO:0000313" key="1">
    <source>
        <dbReference type="EMBL" id="CEK90339.1"/>
    </source>
</evidence>
<proteinExistence type="predicted"/>
<name>A0A0B7BAE8_9EUPU</name>
<dbReference type="EMBL" id="HACG01043474">
    <property type="protein sequence ID" value="CEK90339.1"/>
    <property type="molecule type" value="Transcribed_RNA"/>
</dbReference>
<dbReference type="AlphaFoldDB" id="A0A0B7BAE8"/>
<feature type="non-terminal residue" evidence="1">
    <location>
        <position position="1"/>
    </location>
</feature>
<sequence length="65" mass="7032">FDESEIYICKSCCETDDDAPLTADGAGDRVTLPGDNIEVAGEFTDVNDEGDNVDVAWVDTDEDDE</sequence>
<gene>
    <name evidence="1" type="primary">ORF176274</name>
</gene>
<reference evidence="1" key="1">
    <citation type="submission" date="2014-12" db="EMBL/GenBank/DDBJ databases">
        <title>Insight into the proteome of Arion vulgaris.</title>
        <authorList>
            <person name="Aradska J."/>
            <person name="Bulat T."/>
            <person name="Smidak R."/>
            <person name="Sarate P."/>
            <person name="Gangsoo J."/>
            <person name="Sialana F."/>
            <person name="Bilban M."/>
            <person name="Lubec G."/>
        </authorList>
    </citation>
    <scope>NUCLEOTIDE SEQUENCE</scope>
    <source>
        <tissue evidence="1">Skin</tissue>
    </source>
</reference>
<organism evidence="1">
    <name type="scientific">Arion vulgaris</name>
    <dbReference type="NCBI Taxonomy" id="1028688"/>
    <lineage>
        <taxon>Eukaryota</taxon>
        <taxon>Metazoa</taxon>
        <taxon>Spiralia</taxon>
        <taxon>Lophotrochozoa</taxon>
        <taxon>Mollusca</taxon>
        <taxon>Gastropoda</taxon>
        <taxon>Heterobranchia</taxon>
        <taxon>Euthyneura</taxon>
        <taxon>Panpulmonata</taxon>
        <taxon>Eupulmonata</taxon>
        <taxon>Stylommatophora</taxon>
        <taxon>Helicina</taxon>
        <taxon>Arionoidea</taxon>
        <taxon>Arionidae</taxon>
        <taxon>Arion</taxon>
    </lineage>
</organism>
<accession>A0A0B7BAE8</accession>
<protein>
    <submittedName>
        <fullName evidence="1">Uncharacterized protein</fullName>
    </submittedName>
</protein>